<dbReference type="OrthoDB" id="283575at2759"/>
<evidence type="ECO:0000256" key="3">
    <source>
        <dbReference type="ARBA" id="ARBA00022475"/>
    </source>
</evidence>
<name>A0A2T7NUW3_POMCA</name>
<dbReference type="PROSITE" id="PS50026">
    <property type="entry name" value="EGF_3"/>
    <property type="match status" value="7"/>
</dbReference>
<dbReference type="Pfam" id="PF00008">
    <property type="entry name" value="EGF"/>
    <property type="match status" value="1"/>
</dbReference>
<evidence type="ECO:0000256" key="8">
    <source>
        <dbReference type="PROSITE-ProRule" id="PRU00076"/>
    </source>
</evidence>
<evidence type="ECO:0000256" key="2">
    <source>
        <dbReference type="ARBA" id="ARBA00004236"/>
    </source>
</evidence>
<feature type="transmembrane region" description="Helical" evidence="10">
    <location>
        <begin position="946"/>
        <end position="965"/>
    </location>
</feature>
<evidence type="ECO:0000256" key="5">
    <source>
        <dbReference type="ARBA" id="ARBA00022989"/>
    </source>
</evidence>
<keyword evidence="7 8" id="KW-1015">Disulfide bond</keyword>
<dbReference type="Gene3D" id="2.60.220.50">
    <property type="match status" value="1"/>
</dbReference>
<dbReference type="Proteomes" id="UP000245119">
    <property type="component" value="Linkage Group LG9"/>
</dbReference>
<feature type="region of interest" description="Disordered" evidence="9">
    <location>
        <begin position="1014"/>
        <end position="1159"/>
    </location>
</feature>
<dbReference type="SMART" id="SM00179">
    <property type="entry name" value="EGF_CA"/>
    <property type="match status" value="3"/>
</dbReference>
<dbReference type="PROSITE" id="PS00022">
    <property type="entry name" value="EGF_1"/>
    <property type="match status" value="7"/>
</dbReference>
<feature type="domain" description="EGF-like" evidence="11">
    <location>
        <begin position="421"/>
        <end position="453"/>
    </location>
</feature>
<keyword evidence="4 10" id="KW-0812">Transmembrane</keyword>
<dbReference type="AlphaFoldDB" id="A0A2T7NUW3"/>
<evidence type="ECO:0000313" key="13">
    <source>
        <dbReference type="EMBL" id="PVD24968.1"/>
    </source>
</evidence>
<feature type="compositionally biased region" description="Low complexity" evidence="9">
    <location>
        <begin position="1035"/>
        <end position="1045"/>
    </location>
</feature>
<dbReference type="PROSITE" id="PS50261">
    <property type="entry name" value="G_PROTEIN_RECEP_F2_4"/>
    <property type="match status" value="1"/>
</dbReference>
<evidence type="ECO:0000256" key="6">
    <source>
        <dbReference type="ARBA" id="ARBA00023136"/>
    </source>
</evidence>
<dbReference type="EMBL" id="PZQS01000009">
    <property type="protein sequence ID" value="PVD24968.1"/>
    <property type="molecule type" value="Genomic_DNA"/>
</dbReference>
<feature type="transmembrane region" description="Helical" evidence="10">
    <location>
        <begin position="971"/>
        <end position="994"/>
    </location>
</feature>
<gene>
    <name evidence="13" type="ORF">C0Q70_15464</name>
</gene>
<dbReference type="Pfam" id="PF00002">
    <property type="entry name" value="7tm_2"/>
    <property type="match status" value="2"/>
</dbReference>
<feature type="compositionally biased region" description="Acidic residues" evidence="9">
    <location>
        <begin position="1119"/>
        <end position="1128"/>
    </location>
</feature>
<feature type="disulfide bond" evidence="8">
    <location>
        <begin position="167"/>
        <end position="176"/>
    </location>
</feature>
<feature type="compositionally biased region" description="Basic and acidic residues" evidence="9">
    <location>
        <begin position="1097"/>
        <end position="1118"/>
    </location>
</feature>
<sequence length="1246" mass="135258">MSASIGTFAQLTARARMEGAVTPLTTARTPVLVLTTSLEQTALFLTRALRPPAELEEIVLRCLRLKQTARAIPVVTARRAARLTSASSTPPVVTASVLASETVHSPATARLPIRNNATCHFHNNGQYNCTCSPGYYGDECQHYNRCYGNPCNKGSCNENLAEPLCSCPLNYDGDYCERYDPCLNDPCGGHGECVVLPNNMTQGGGADFECRCTSSWHCARASLVQSSLICTCSPGFYEADCSRYNPCEAPPGGVPLCKNGGKCYNTSDGNFSCACEQGYFGPQCQRKDPCSSSPCTNNGTCTSLTDTQFSCTCSEEYTGDLCQLRNPCYKNLCQNGGLCRWRPEAGENISCACPEGYLGYYCQIRDPCYENDEALSLCGHGSCQAVNRSLASQIKENIEEVDFLFLCRCYSGFTGSRCEDPVSPCVDQVCLNNGNCQHGICVCPPLFTGSRCETQLSPCDLDPCGPGLRCQNSGTSYTCICLNGQTPPLCKPVCREEVTYSTKTGRFKWPQTGVDENARVFCPFGGKMGNESVATRKCLSASGGNAIWASYNDSDCRELDLMEAGRRLSLLKNLTSTPSSLGATDVDNITSALEELYSFTLMEQSIAEDLMNVISNLADVNSSITIISNKNNATSDRLLKLLNDFSADVIVKPGSNITMTSPNFEVVAVDVNDTASDVMYIPSIATGGSVKQLDVTITIPKQALELGRDQRTPPTVTRVQLAGHRKSQFFIPNDLVYGNDVIQTKPVITATIKGKEIVNLTSPVVYKIRNLHGFCVFSELPITLYAMFTADHAWSTEGVVTVSKSGDYTECQSLNKDKSGKILLNLCVALLLLNIVFLANGLSAGSDNSTRASCTAVAVILHYLLLASLAWMLVEAVEMYRALVTVFSKYAQCYMLKRCVVGWGAPVLIVAITLGVSREHYQSNADLRCNIIQDLPFDIVIEQVRGAFTVMFLLGVTWVFGPLAINEAKVVFNYLFCILNSLQGFLIFVFRCLFNPEARLAWVQLIKTGTLKKRRGPVPSTFSSDSSSKCDSHLKSSATGTFHSRQGGGGHGGSGGDSYVGSTTTTKTSLIQSNGWHPKMNGYAGAHGLGDAGDNFRAQDQHNQSEEKRTEQEERDDSKEDPEDEEQVSSELDYGSSELNKGDGKIISPAVEADGNRDGKADGVIIDVDENGENMHDLHDSLEENHTVTMAETTTTLTSTSSDRAREEQVTSSHVTSIQRQDIAVVPRSSSIQHESSDEKAMLTSL</sequence>
<feature type="compositionally biased region" description="Polar residues" evidence="9">
    <location>
        <begin position="1210"/>
        <end position="1219"/>
    </location>
</feature>
<keyword evidence="14" id="KW-1185">Reference proteome</keyword>
<feature type="domain" description="G-protein coupled receptors family 2 profile 2" evidence="12">
    <location>
        <begin position="822"/>
        <end position="960"/>
    </location>
</feature>
<feature type="transmembrane region" description="Helical" evidence="10">
    <location>
        <begin position="854"/>
        <end position="874"/>
    </location>
</feature>
<keyword evidence="5 10" id="KW-1133">Transmembrane helix</keyword>
<dbReference type="Gene3D" id="2.10.25.10">
    <property type="entry name" value="Laminin"/>
    <property type="match status" value="7"/>
</dbReference>
<dbReference type="PANTHER" id="PTHR47767">
    <property type="entry name" value="ADHESION G PROTEIN-COUPLED RECEPTOR G7"/>
    <property type="match status" value="1"/>
</dbReference>
<accession>A0A2T7NUW3</accession>
<comment type="caution">
    <text evidence="13">The sequence shown here is derived from an EMBL/GenBank/DDBJ whole genome shotgun (WGS) entry which is preliminary data.</text>
</comment>
<feature type="domain" description="EGF-like" evidence="11">
    <location>
        <begin position="324"/>
        <end position="363"/>
    </location>
</feature>
<feature type="disulfide bond" evidence="8">
    <location>
        <begin position="353"/>
        <end position="362"/>
    </location>
</feature>
<dbReference type="GO" id="GO:0005509">
    <property type="term" value="F:calcium ion binding"/>
    <property type="evidence" value="ECO:0007669"/>
    <property type="project" value="InterPro"/>
</dbReference>
<dbReference type="InterPro" id="IPR017981">
    <property type="entry name" value="GPCR_2-like_7TM"/>
</dbReference>
<feature type="region of interest" description="Disordered" evidence="9">
    <location>
        <begin position="1195"/>
        <end position="1219"/>
    </location>
</feature>
<keyword evidence="3" id="KW-1003">Cell membrane</keyword>
<dbReference type="InterPro" id="IPR001881">
    <property type="entry name" value="EGF-like_Ca-bd_dom"/>
</dbReference>
<feature type="disulfide bond" evidence="8">
    <location>
        <begin position="275"/>
        <end position="284"/>
    </location>
</feature>
<feature type="domain" description="EGF-like" evidence="11">
    <location>
        <begin position="104"/>
        <end position="141"/>
    </location>
</feature>
<dbReference type="STRING" id="400727.A0A2T7NUW3"/>
<evidence type="ECO:0000256" key="4">
    <source>
        <dbReference type="ARBA" id="ARBA00022692"/>
    </source>
</evidence>
<feature type="compositionally biased region" description="Basic and acidic residues" evidence="9">
    <location>
        <begin position="1235"/>
        <end position="1246"/>
    </location>
</feature>
<dbReference type="Gene3D" id="1.20.1070.10">
    <property type="entry name" value="Rhodopsin 7-helix transmembrane proteins"/>
    <property type="match status" value="2"/>
</dbReference>
<evidence type="ECO:0000256" key="1">
    <source>
        <dbReference type="ARBA" id="ARBA00004141"/>
    </source>
</evidence>
<feature type="disulfide bond" evidence="8">
    <location>
        <begin position="131"/>
        <end position="140"/>
    </location>
</feature>
<dbReference type="GO" id="GO:0004930">
    <property type="term" value="F:G protein-coupled receptor activity"/>
    <property type="evidence" value="ECO:0007669"/>
    <property type="project" value="InterPro"/>
</dbReference>
<protein>
    <recommendedName>
        <fullName evidence="15">G-protein coupled receptors family 2 profile 2 domain-containing protein</fullName>
    </recommendedName>
</protein>
<feature type="disulfide bond" evidence="8">
    <location>
        <begin position="481"/>
        <end position="490"/>
    </location>
</feature>
<dbReference type="PANTHER" id="PTHR47767:SF1">
    <property type="entry name" value="ADHESION G PROTEIN-COUPLED RECEPTOR G7"/>
    <property type="match status" value="1"/>
</dbReference>
<feature type="domain" description="EGF-like" evidence="11">
    <location>
        <begin position="455"/>
        <end position="491"/>
    </location>
</feature>
<proteinExistence type="predicted"/>
<evidence type="ECO:0000259" key="12">
    <source>
        <dbReference type="PROSITE" id="PS50261"/>
    </source>
</evidence>
<organism evidence="13 14">
    <name type="scientific">Pomacea canaliculata</name>
    <name type="common">Golden apple snail</name>
    <dbReference type="NCBI Taxonomy" id="400727"/>
    <lineage>
        <taxon>Eukaryota</taxon>
        <taxon>Metazoa</taxon>
        <taxon>Spiralia</taxon>
        <taxon>Lophotrochozoa</taxon>
        <taxon>Mollusca</taxon>
        <taxon>Gastropoda</taxon>
        <taxon>Caenogastropoda</taxon>
        <taxon>Architaenioglossa</taxon>
        <taxon>Ampullarioidea</taxon>
        <taxon>Ampullariidae</taxon>
        <taxon>Pomacea</taxon>
    </lineage>
</organism>
<dbReference type="CDD" id="cd00054">
    <property type="entry name" value="EGF_CA"/>
    <property type="match status" value="2"/>
</dbReference>
<comment type="subcellular location">
    <subcellularLocation>
        <location evidence="2">Cell membrane</location>
    </subcellularLocation>
    <subcellularLocation>
        <location evidence="1">Membrane</location>
        <topology evidence="1">Multi-pass membrane protein</topology>
    </subcellularLocation>
</comment>
<dbReference type="GO" id="GO:0007166">
    <property type="term" value="P:cell surface receptor signaling pathway"/>
    <property type="evidence" value="ECO:0007669"/>
    <property type="project" value="InterPro"/>
</dbReference>
<dbReference type="InterPro" id="IPR046338">
    <property type="entry name" value="GAIN_dom_sf"/>
</dbReference>
<dbReference type="PROSITE" id="PS00010">
    <property type="entry name" value="ASX_HYDROXYL"/>
    <property type="match status" value="1"/>
</dbReference>
<evidence type="ECO:0008006" key="15">
    <source>
        <dbReference type="Google" id="ProtNLM"/>
    </source>
</evidence>
<feature type="domain" description="EGF-like" evidence="11">
    <location>
        <begin position="142"/>
        <end position="177"/>
    </location>
</feature>
<feature type="compositionally biased region" description="Gly residues" evidence="9">
    <location>
        <begin position="1046"/>
        <end position="1058"/>
    </location>
</feature>
<feature type="domain" description="EGF-like" evidence="11">
    <location>
        <begin position="243"/>
        <end position="285"/>
    </location>
</feature>
<evidence type="ECO:0000256" key="10">
    <source>
        <dbReference type="SAM" id="Phobius"/>
    </source>
</evidence>
<keyword evidence="8" id="KW-0245">EGF-like domain</keyword>
<keyword evidence="6 10" id="KW-0472">Membrane</keyword>
<dbReference type="PROSITE" id="PS01186">
    <property type="entry name" value="EGF_2"/>
    <property type="match status" value="4"/>
</dbReference>
<evidence type="ECO:0000256" key="9">
    <source>
        <dbReference type="SAM" id="MobiDB-lite"/>
    </source>
</evidence>
<dbReference type="SMART" id="SM00181">
    <property type="entry name" value="EGF"/>
    <property type="match status" value="9"/>
</dbReference>
<dbReference type="InterPro" id="IPR000152">
    <property type="entry name" value="EGF-type_Asp/Asn_hydroxyl_site"/>
</dbReference>
<dbReference type="GO" id="GO:0005886">
    <property type="term" value="C:plasma membrane"/>
    <property type="evidence" value="ECO:0007669"/>
    <property type="project" value="UniProtKB-SubCell"/>
</dbReference>
<evidence type="ECO:0000256" key="7">
    <source>
        <dbReference type="ARBA" id="ARBA00023157"/>
    </source>
</evidence>
<comment type="caution">
    <text evidence="8">Lacks conserved residue(s) required for the propagation of feature annotation.</text>
</comment>
<dbReference type="InterPro" id="IPR000832">
    <property type="entry name" value="GPCR_2_secretin-like"/>
</dbReference>
<feature type="region of interest" description="Disordered" evidence="9">
    <location>
        <begin position="1227"/>
        <end position="1246"/>
    </location>
</feature>
<feature type="transmembrane region" description="Helical" evidence="10">
    <location>
        <begin position="894"/>
        <end position="916"/>
    </location>
</feature>
<feature type="transmembrane region" description="Helical" evidence="10">
    <location>
        <begin position="822"/>
        <end position="842"/>
    </location>
</feature>
<dbReference type="InterPro" id="IPR053066">
    <property type="entry name" value="ADGR_G7"/>
</dbReference>
<feature type="disulfide bond" evidence="8">
    <location>
        <begin position="146"/>
        <end position="156"/>
    </location>
</feature>
<feature type="domain" description="EGF-like" evidence="11">
    <location>
        <begin position="286"/>
        <end position="323"/>
    </location>
</feature>
<feature type="disulfide bond" evidence="8">
    <location>
        <begin position="313"/>
        <end position="322"/>
    </location>
</feature>
<dbReference type="CDD" id="cd15040">
    <property type="entry name" value="7tmB2_Adhesion"/>
    <property type="match status" value="1"/>
</dbReference>
<dbReference type="InterPro" id="IPR000742">
    <property type="entry name" value="EGF"/>
</dbReference>
<feature type="disulfide bond" evidence="8">
    <location>
        <begin position="443"/>
        <end position="452"/>
    </location>
</feature>
<evidence type="ECO:0000313" key="14">
    <source>
        <dbReference type="Proteomes" id="UP000245119"/>
    </source>
</evidence>
<evidence type="ECO:0000259" key="11">
    <source>
        <dbReference type="PROSITE" id="PS50026"/>
    </source>
</evidence>
<dbReference type="SUPFAM" id="SSF57196">
    <property type="entry name" value="EGF/Laminin"/>
    <property type="match status" value="5"/>
</dbReference>
<reference evidence="13 14" key="1">
    <citation type="submission" date="2018-04" db="EMBL/GenBank/DDBJ databases">
        <title>The genome of golden apple snail Pomacea canaliculata provides insight into stress tolerance and invasive adaptation.</title>
        <authorList>
            <person name="Liu C."/>
            <person name="Liu B."/>
            <person name="Ren Y."/>
            <person name="Zhang Y."/>
            <person name="Wang H."/>
            <person name="Li S."/>
            <person name="Jiang F."/>
            <person name="Yin L."/>
            <person name="Zhang G."/>
            <person name="Qian W."/>
            <person name="Fan W."/>
        </authorList>
    </citation>
    <scope>NUCLEOTIDE SEQUENCE [LARGE SCALE GENOMIC DNA]</scope>
    <source>
        <strain evidence="13">SZHN2017</strain>
        <tissue evidence="13">Muscle</tissue>
    </source>
</reference>